<evidence type="ECO:0000313" key="3">
    <source>
        <dbReference type="EMBL" id="ALL00876.1"/>
    </source>
</evidence>
<dbReference type="KEGG" id="pdl:Pyrde_0826"/>
<keyword evidence="6" id="KW-1185">Reference proteome</keyword>
<keyword evidence="2" id="KW-0812">Transmembrane</keyword>
<proteinExistence type="predicted"/>
<dbReference type="Proteomes" id="UP000058613">
    <property type="component" value="Chromosome"/>
</dbReference>
<reference evidence="3 5" key="1">
    <citation type="submission" date="2015-10" db="EMBL/GenBank/DDBJ databases">
        <title>Complete genome sequence of hyperthermophilic archaeon Pyrodictium delaneyi Su06.</title>
        <authorList>
            <person name="Jung J.-H."/>
            <person name="Lin J."/>
            <person name="Holden J.F."/>
            <person name="Park C.-S."/>
        </authorList>
    </citation>
    <scope>NUCLEOTIDE SEQUENCE [LARGE SCALE GENOMIC DNA]</scope>
    <source>
        <strain evidence="3 5">Su06</strain>
    </source>
</reference>
<dbReference type="OrthoDB" id="387404at2157"/>
<dbReference type="EMBL" id="NCQP01000001">
    <property type="protein sequence ID" value="OWJ55500.1"/>
    <property type="molecule type" value="Genomic_DNA"/>
</dbReference>
<dbReference type="RefSeq" id="WP_055408491.1">
    <property type="nucleotide sequence ID" value="NZ_CP013011.1"/>
</dbReference>
<feature type="region of interest" description="Disordered" evidence="1">
    <location>
        <begin position="450"/>
        <end position="507"/>
    </location>
</feature>
<dbReference type="EMBL" id="CP013011">
    <property type="protein sequence ID" value="ALL00876.1"/>
    <property type="molecule type" value="Genomic_DNA"/>
</dbReference>
<keyword evidence="2" id="KW-0472">Membrane</keyword>
<evidence type="ECO:0000313" key="5">
    <source>
        <dbReference type="Proteomes" id="UP000058613"/>
    </source>
</evidence>
<evidence type="ECO:0000256" key="1">
    <source>
        <dbReference type="SAM" id="MobiDB-lite"/>
    </source>
</evidence>
<organism evidence="3 5">
    <name type="scientific">Pyrodictium delaneyi</name>
    <dbReference type="NCBI Taxonomy" id="1273541"/>
    <lineage>
        <taxon>Archaea</taxon>
        <taxon>Thermoproteota</taxon>
        <taxon>Thermoprotei</taxon>
        <taxon>Desulfurococcales</taxon>
        <taxon>Pyrodictiaceae</taxon>
        <taxon>Pyrodictium</taxon>
    </lineage>
</organism>
<dbReference type="GeneID" id="26099166"/>
<feature type="compositionally biased region" description="Low complexity" evidence="1">
    <location>
        <begin position="457"/>
        <end position="507"/>
    </location>
</feature>
<sequence length="533" mass="56526">MYVHSTRSLAAAVILLILIAVQPALAAAQQQYQEQLRIDVKESLFKLVVYNDGAVQPVYRLDMIVYPSGGIDAVGNFQLNYQSSYTGSESHTVVEGRGSFTFPEPATSPGIVTADLKGEFNYEGGNGVFTVTGAASFPAEDDKIAHIRIEKLEIRISKGSYAVIVLDVTAPSSGTEEETPHIPTVDEINRQLAFMGLGFVRVEELGAVMQQGGQVKLHLKMSTDLNQMLASAEAMGLSRDDADKIRSLLESPVSIKGELGLKLEVKVEGSQASINLYYESISSGDLEEAQKLWADASPALQRLMLIIASRLGQASGEVGPEAAIAISGLGAVQQQTIPQLAKAAPSKASAKLDVNVKPDQVEIKLDYTGHRMRVPEPSGEPAHDAEKALTLLAAGYGQLVKQLLQFAVFAPGLEKAVPTEVVLEAADPAVKLSHQRVALHQLASVRVEMASGQVSKPQTTTTSTATSTPTETITTTTTETQATQTTTPTEPTETAHPTSTETNTTSSVNTTLVAAGVVGIIAAVALATLLRRG</sequence>
<reference evidence="4 6" key="2">
    <citation type="submission" date="2017-05" db="EMBL/GenBank/DDBJ databases">
        <title>The draft genome of the hyperthermophilic archaeon 'Pyrodictium delaneyi strain Hulk', an iron and nitrate reducer, reveals the capacity for sulfate reduction.</title>
        <authorList>
            <person name="Demey L.M."/>
            <person name="Miller C."/>
            <person name="Manzella M."/>
            <person name="Reguera G."/>
            <person name="Kashefi K."/>
        </authorList>
    </citation>
    <scope>NUCLEOTIDE SEQUENCE [LARGE SCALE GENOMIC DNA]</scope>
    <source>
        <strain evidence="4 6">Hulk</strain>
    </source>
</reference>
<name>A0A0P0N2M0_9CREN</name>
<accession>A0A0P0N2M0</accession>
<dbReference type="AlphaFoldDB" id="A0A0P0N2M0"/>
<evidence type="ECO:0000313" key="6">
    <source>
        <dbReference type="Proteomes" id="UP000196694"/>
    </source>
</evidence>
<dbReference type="Proteomes" id="UP000196694">
    <property type="component" value="Unassembled WGS sequence"/>
</dbReference>
<gene>
    <name evidence="4" type="ORF">Pdsh_01520</name>
    <name evidence="3" type="ORF">Pyrde_0826</name>
</gene>
<evidence type="ECO:0000256" key="2">
    <source>
        <dbReference type="SAM" id="Phobius"/>
    </source>
</evidence>
<keyword evidence="2" id="KW-1133">Transmembrane helix</keyword>
<protein>
    <submittedName>
        <fullName evidence="3">Uncharacterized protein</fullName>
    </submittedName>
</protein>
<feature type="transmembrane region" description="Helical" evidence="2">
    <location>
        <begin position="512"/>
        <end position="530"/>
    </location>
</feature>
<evidence type="ECO:0000313" key="4">
    <source>
        <dbReference type="EMBL" id="OWJ55500.1"/>
    </source>
</evidence>